<accession>A0A0R3TM65</accession>
<dbReference type="EMBL" id="UZAE01012275">
    <property type="protein sequence ID" value="VDO04317.1"/>
    <property type="molecule type" value="Genomic_DNA"/>
</dbReference>
<dbReference type="GO" id="GO:0005874">
    <property type="term" value="C:microtubule"/>
    <property type="evidence" value="ECO:0007669"/>
    <property type="project" value="UniProtKB-KW"/>
</dbReference>
<dbReference type="PANTHER" id="PTHR11886">
    <property type="entry name" value="DYNEIN LIGHT CHAIN"/>
    <property type="match status" value="1"/>
</dbReference>
<keyword evidence="3" id="KW-1185">Reference proteome</keyword>
<dbReference type="WBParaSite" id="HNAJ_0000838701-mRNA-1">
    <property type="protein sequence ID" value="HNAJ_0000838701-mRNA-1"/>
    <property type="gene ID" value="HNAJ_0000838701"/>
</dbReference>
<organism evidence="4">
    <name type="scientific">Rodentolepis nana</name>
    <name type="common">Dwarf tapeworm</name>
    <name type="synonym">Hymenolepis nana</name>
    <dbReference type="NCBI Taxonomy" id="102285"/>
    <lineage>
        <taxon>Eukaryota</taxon>
        <taxon>Metazoa</taxon>
        <taxon>Spiralia</taxon>
        <taxon>Lophotrochozoa</taxon>
        <taxon>Platyhelminthes</taxon>
        <taxon>Cestoda</taxon>
        <taxon>Eucestoda</taxon>
        <taxon>Cyclophyllidea</taxon>
        <taxon>Hymenolepididae</taxon>
        <taxon>Rodentolepis</taxon>
    </lineage>
</organism>
<dbReference type="PANTHER" id="PTHR11886:SF35">
    <property type="entry name" value="DYNEIN LIGHT CHAIN"/>
    <property type="match status" value="1"/>
</dbReference>
<reference evidence="2 3" key="2">
    <citation type="submission" date="2018-11" db="EMBL/GenBank/DDBJ databases">
        <authorList>
            <consortium name="Pathogen Informatics"/>
        </authorList>
    </citation>
    <scope>NUCLEOTIDE SEQUENCE [LARGE SCALE GENOMIC DNA]</scope>
</reference>
<dbReference type="GO" id="GO:0045505">
    <property type="term" value="F:dynein intermediate chain binding"/>
    <property type="evidence" value="ECO:0007669"/>
    <property type="project" value="TreeGrafter"/>
</dbReference>
<protein>
    <recommendedName>
        <fullName evidence="1">Dynein light chain</fullName>
    </recommendedName>
</protein>
<evidence type="ECO:0000313" key="3">
    <source>
        <dbReference type="Proteomes" id="UP000278807"/>
    </source>
</evidence>
<dbReference type="GO" id="GO:0005868">
    <property type="term" value="C:cytoplasmic dynein complex"/>
    <property type="evidence" value="ECO:0007669"/>
    <property type="project" value="TreeGrafter"/>
</dbReference>
<evidence type="ECO:0000313" key="4">
    <source>
        <dbReference type="WBParaSite" id="HNAJ_0000838701-mRNA-1"/>
    </source>
</evidence>
<comment type="subcellular location">
    <subcellularLocation>
        <location evidence="1">Cytoplasm</location>
        <location evidence="1">Cytoskeleton</location>
    </subcellularLocation>
</comment>
<dbReference type="Gene3D" id="3.30.740.10">
    <property type="entry name" value="Protein Inhibitor Of Neuronal Nitric Oxide Synthase"/>
    <property type="match status" value="2"/>
</dbReference>
<reference evidence="4" key="1">
    <citation type="submission" date="2017-02" db="UniProtKB">
        <authorList>
            <consortium name="WormBaseParasite"/>
        </authorList>
    </citation>
    <scope>IDENTIFICATION</scope>
</reference>
<keyword evidence="1" id="KW-0963">Cytoplasm</keyword>
<keyword evidence="1" id="KW-0243">Dynein</keyword>
<proteinExistence type="inferred from homology"/>
<evidence type="ECO:0000256" key="1">
    <source>
        <dbReference type="RuleBase" id="RU365010"/>
    </source>
</evidence>
<dbReference type="SUPFAM" id="SSF54648">
    <property type="entry name" value="DLC"/>
    <property type="match status" value="2"/>
</dbReference>
<dbReference type="InterPro" id="IPR037177">
    <property type="entry name" value="DLC_sf"/>
</dbReference>
<name>A0A0R3TM65_RODNA</name>
<dbReference type="Proteomes" id="UP000278807">
    <property type="component" value="Unassembled WGS sequence"/>
</dbReference>
<dbReference type="AlphaFoldDB" id="A0A0R3TM65"/>
<keyword evidence="1" id="KW-0493">Microtubule</keyword>
<evidence type="ECO:0000313" key="2">
    <source>
        <dbReference type="EMBL" id="VDO04317.1"/>
    </source>
</evidence>
<dbReference type="InterPro" id="IPR001372">
    <property type="entry name" value="Dynein_light_chain_typ-1/2"/>
</dbReference>
<dbReference type="GO" id="GO:0007017">
    <property type="term" value="P:microtubule-based process"/>
    <property type="evidence" value="ECO:0007669"/>
    <property type="project" value="InterPro"/>
</dbReference>
<dbReference type="CDD" id="cd21450">
    <property type="entry name" value="DLC-like_DYNLL1-like"/>
    <property type="match status" value="1"/>
</dbReference>
<keyword evidence="1" id="KW-0206">Cytoskeleton</keyword>
<dbReference type="STRING" id="102285.A0A0R3TM65"/>
<dbReference type="OrthoDB" id="6506078at2759"/>
<keyword evidence="1" id="KW-0505">Motor protein</keyword>
<dbReference type="SMART" id="SM01375">
    <property type="entry name" value="Dynein_light"/>
    <property type="match status" value="2"/>
</dbReference>
<dbReference type="Pfam" id="PF01221">
    <property type="entry name" value="Dynein_light"/>
    <property type="match status" value="2"/>
</dbReference>
<sequence length="153" mass="17116">MSVKEINIDCDADQLKTAVNAAKNALDRTDSNQERASIVRKAMDDRYGAAWSCISGRDFGRMDVKRLQIEIDHSKLQTAIDAASGALRRTRSNQERATIVRQAMDDRYGPAWSCVTGMDFGSEIPYLPENFAFFTVNNVSFLVCKSTENVRVV</sequence>
<gene>
    <name evidence="2" type="ORF">HNAJ_LOCUS8383</name>
</gene>
<comment type="similarity">
    <text evidence="1">Belongs to the dynein light chain family.</text>
</comment>